<gene>
    <name evidence="1" type="ORF">METZ01_LOCUS94320</name>
</gene>
<evidence type="ECO:0008006" key="2">
    <source>
        <dbReference type="Google" id="ProtNLM"/>
    </source>
</evidence>
<evidence type="ECO:0000313" key="1">
    <source>
        <dbReference type="EMBL" id="SVA41466.1"/>
    </source>
</evidence>
<accession>A0A381VMA5</accession>
<proteinExistence type="predicted"/>
<reference evidence="1" key="1">
    <citation type="submission" date="2018-05" db="EMBL/GenBank/DDBJ databases">
        <authorList>
            <person name="Lanie J.A."/>
            <person name="Ng W.-L."/>
            <person name="Kazmierczak K.M."/>
            <person name="Andrzejewski T.M."/>
            <person name="Davidsen T.M."/>
            <person name="Wayne K.J."/>
            <person name="Tettelin H."/>
            <person name="Glass J.I."/>
            <person name="Rusch D."/>
            <person name="Podicherti R."/>
            <person name="Tsui H.-C.T."/>
            <person name="Winkler M.E."/>
        </authorList>
    </citation>
    <scope>NUCLEOTIDE SEQUENCE</scope>
</reference>
<dbReference type="PANTHER" id="PTHR20883:SF48">
    <property type="entry name" value="ECTOINE DIOXYGENASE"/>
    <property type="match status" value="1"/>
</dbReference>
<dbReference type="Gene3D" id="2.60.120.620">
    <property type="entry name" value="q2cbj1_9rhob like domain"/>
    <property type="match status" value="1"/>
</dbReference>
<dbReference type="AlphaFoldDB" id="A0A381VMA5"/>
<dbReference type="EMBL" id="UINC01009241">
    <property type="protein sequence ID" value="SVA41466.1"/>
    <property type="molecule type" value="Genomic_DNA"/>
</dbReference>
<dbReference type="PANTHER" id="PTHR20883">
    <property type="entry name" value="PHYTANOYL-COA DIOXYGENASE DOMAIN CONTAINING 1"/>
    <property type="match status" value="1"/>
</dbReference>
<organism evidence="1">
    <name type="scientific">marine metagenome</name>
    <dbReference type="NCBI Taxonomy" id="408172"/>
    <lineage>
        <taxon>unclassified sequences</taxon>
        <taxon>metagenomes</taxon>
        <taxon>ecological metagenomes</taxon>
    </lineage>
</organism>
<dbReference type="InterPro" id="IPR008775">
    <property type="entry name" value="Phytyl_CoA_dOase-like"/>
</dbReference>
<dbReference type="GO" id="GO:0046872">
    <property type="term" value="F:metal ion binding"/>
    <property type="evidence" value="ECO:0007669"/>
    <property type="project" value="UniProtKB-ARBA"/>
</dbReference>
<dbReference type="Pfam" id="PF05721">
    <property type="entry name" value="PhyH"/>
    <property type="match status" value="1"/>
</dbReference>
<dbReference type="GO" id="GO:0016491">
    <property type="term" value="F:oxidoreductase activity"/>
    <property type="evidence" value="ECO:0007669"/>
    <property type="project" value="UniProtKB-ARBA"/>
</dbReference>
<sequence length="277" mass="31644">MVKILTGSQVSQFHKNGFLPAFPVLPVDQAVQLRANLESFEAENDGVLKGSLRFKNHLLFKWLSDLIRSPRILDTVEDIIGPDILVWSTDWWIKEANSPQFVSWHQDSQYWGLDTDKLVTVWVALSPSTIQSGCMRVLPGSHLGPDLVHEETYHDDNMLTRGQSIGDINEDNAINLLVDTGQAVLFAFRIAHASYPNQTDDRRIGLAIRYIPPDTQQQYSEQDSAALVRGVDNYHHFELEPEPRCDFDPVAVAFHKETEEIRRQILYHGTQWTTHRT</sequence>
<dbReference type="SUPFAM" id="SSF51197">
    <property type="entry name" value="Clavaminate synthase-like"/>
    <property type="match status" value="1"/>
</dbReference>
<protein>
    <recommendedName>
        <fullName evidence="2">Phytanoyl-CoA dioxygenase</fullName>
    </recommendedName>
</protein>
<name>A0A381VMA5_9ZZZZ</name>